<keyword evidence="1" id="KW-0472">Membrane</keyword>
<protein>
    <submittedName>
        <fullName evidence="2">Uncharacterized protein</fullName>
    </submittedName>
</protein>
<feature type="transmembrane region" description="Helical" evidence="1">
    <location>
        <begin position="12"/>
        <end position="35"/>
    </location>
</feature>
<keyword evidence="1" id="KW-1133">Transmembrane helix</keyword>
<feature type="transmembrane region" description="Helical" evidence="1">
    <location>
        <begin position="72"/>
        <end position="96"/>
    </location>
</feature>
<dbReference type="EMBL" id="CACVAR010000408">
    <property type="protein sequence ID" value="CAA6826579.1"/>
    <property type="molecule type" value="Genomic_DNA"/>
</dbReference>
<reference evidence="2" key="1">
    <citation type="submission" date="2020-01" db="EMBL/GenBank/DDBJ databases">
        <authorList>
            <person name="Meier V. D."/>
            <person name="Meier V D."/>
        </authorList>
    </citation>
    <scope>NUCLEOTIDE SEQUENCE</scope>
    <source>
        <strain evidence="2">HLG_WM_MAG_03</strain>
    </source>
</reference>
<dbReference type="AlphaFoldDB" id="A0A6S6UHE8"/>
<organism evidence="2">
    <name type="scientific">uncultured Sulfurovum sp</name>
    <dbReference type="NCBI Taxonomy" id="269237"/>
    <lineage>
        <taxon>Bacteria</taxon>
        <taxon>Pseudomonadati</taxon>
        <taxon>Campylobacterota</taxon>
        <taxon>Epsilonproteobacteria</taxon>
        <taxon>Campylobacterales</taxon>
        <taxon>Sulfurovaceae</taxon>
        <taxon>Sulfurovum</taxon>
        <taxon>environmental samples</taxon>
    </lineage>
</organism>
<evidence type="ECO:0000313" key="2">
    <source>
        <dbReference type="EMBL" id="CAA6826579.1"/>
    </source>
</evidence>
<evidence type="ECO:0000256" key="1">
    <source>
        <dbReference type="SAM" id="Phobius"/>
    </source>
</evidence>
<feature type="transmembrane region" description="Helical" evidence="1">
    <location>
        <begin position="41"/>
        <end position="65"/>
    </location>
</feature>
<gene>
    <name evidence="2" type="ORF">HELGO_WM26663</name>
</gene>
<sequence>MTLIKSSKSTVNFFKSLLIALILALTIAPIILLLSSANASWVFMATVLWSLGSLLIFHPFVVYVYPHLLSKMGVYLLTSILLIVSAWFNISMITLFLPYDYLYYGIFNATLTQISLWGSLYIILLNTIITNFILISNIDFYKEESLF</sequence>
<proteinExistence type="predicted"/>
<keyword evidence="1" id="KW-0812">Transmembrane</keyword>
<accession>A0A6S6UHE8</accession>
<name>A0A6S6UHE8_9BACT</name>
<feature type="transmembrane region" description="Helical" evidence="1">
    <location>
        <begin position="116"/>
        <end position="135"/>
    </location>
</feature>